<evidence type="ECO:0000256" key="3">
    <source>
        <dbReference type="ARBA" id="ARBA00022692"/>
    </source>
</evidence>
<dbReference type="Pfam" id="PF08118">
    <property type="entry name" value="MDM31_MDM32"/>
    <property type="match status" value="1"/>
</dbReference>
<gene>
    <name evidence="12" type="primary">MDM31</name>
    <name evidence="12" type="ORF">A0H81_09121</name>
</gene>
<feature type="non-terminal residue" evidence="12">
    <location>
        <position position="738"/>
    </location>
</feature>
<evidence type="ECO:0000256" key="7">
    <source>
        <dbReference type="ARBA" id="ARBA00023128"/>
    </source>
</evidence>
<keyword evidence="7" id="KW-0496">Mitochondrion</keyword>
<comment type="function">
    <text evidence="9">Involved in the organization of the mitochondrial membranes and the global structure of the mitochondria. Also required for mitochondrial distribution and mobility as well as for the maintenance of mitochondrial DNA nucleoids structures.</text>
</comment>
<comment type="subcellular location">
    <subcellularLocation>
        <location evidence="1">Mitochondrion inner membrane</location>
    </subcellularLocation>
</comment>
<dbReference type="Proteomes" id="UP000092993">
    <property type="component" value="Unassembled WGS sequence"/>
</dbReference>
<sequence>MMHKIDRILLRHSSRGVAFDRYSTIRSFFRQQHAPPVEPISLRLSFSLNRARSCNVALRRCLSHRIAFRHYSTTPRLCSDPGAPRPAREDGSSGGGGEHSSSSGAGESDQKSEPTQDEMEPQRLDNYPRFFRRLALSLPHLHRPSRDDFLNAANGFWQRARVRFKWLTIRSFRKYNADDLSAFFTWFLMSQTLWLFVGTTTFFSVLFATANSLRLQAYLARAISDYLTSETGITIIFESAIVPKWKDSRISFKNVYVTRRPGDADTRRRQLDHDAAHKAAAGYDVSNHPSYHGTGDEEVEPSLLPDYSEEDINYSMFDLSVDSIDVTLSFARWFDGKGLVKDAVVKGVRGVLDRRMVTWDPDNPPDPASFRHISQPGDFELESLQLEDVLITATSVRYTASIFRADIHTFRKRWLFYDFLAAENVVGQFDNCLFSLHRPQSIGRTTDQDLKDGQWARMSRFRMDGVNIDHLQSMTTQEGPISWITSGKVDAVLDIKFPRDPQGNLPLNAFLGEIADAITTAASSVAAERIPGQRVLAKPPLSAPSDDEQRGAEFTDAPKVVIDIDLRFRDLKAAVPIFTNDLSYVNNALIRPIVAFMNANRTLVPIRCRVVSDLNEFDGAWTVRVTMLALVCWSTDLHCLVQMWETGLMDAIAVKVCLYVSAYVVCIHAERSYHVTQANFNRRIKAVSAWSLQMTASAILSALRTLVDPMAAHLKEIYERGFTPEGVLQIPATLYLSA</sequence>
<dbReference type="InterPro" id="IPR012571">
    <property type="entry name" value="Mdm31/Mdm32"/>
</dbReference>
<evidence type="ECO:0000256" key="2">
    <source>
        <dbReference type="ARBA" id="ARBA00005687"/>
    </source>
</evidence>
<keyword evidence="8 11" id="KW-0472">Membrane</keyword>
<keyword evidence="13" id="KW-1185">Reference proteome</keyword>
<reference evidence="12 13" key="1">
    <citation type="submission" date="2016-03" db="EMBL/GenBank/DDBJ databases">
        <title>Whole genome sequencing of Grifola frondosa 9006-11.</title>
        <authorList>
            <person name="Min B."/>
            <person name="Park H."/>
            <person name="Kim J.-G."/>
            <person name="Cho H."/>
            <person name="Oh Y.-L."/>
            <person name="Kong W.-S."/>
            <person name="Choi I.-G."/>
        </authorList>
    </citation>
    <scope>NUCLEOTIDE SEQUENCE [LARGE SCALE GENOMIC DNA]</scope>
    <source>
        <strain evidence="12 13">9006-11</strain>
    </source>
</reference>
<dbReference type="STRING" id="5627.A0A1C7M1R1"/>
<evidence type="ECO:0000256" key="11">
    <source>
        <dbReference type="SAM" id="Phobius"/>
    </source>
</evidence>
<dbReference type="OrthoDB" id="17678at2759"/>
<evidence type="ECO:0000256" key="5">
    <source>
        <dbReference type="ARBA" id="ARBA00022946"/>
    </source>
</evidence>
<dbReference type="OMA" id="AFFSWWL"/>
<dbReference type="GO" id="GO:0005743">
    <property type="term" value="C:mitochondrial inner membrane"/>
    <property type="evidence" value="ECO:0007669"/>
    <property type="project" value="UniProtKB-SubCell"/>
</dbReference>
<evidence type="ECO:0000313" key="13">
    <source>
        <dbReference type="Proteomes" id="UP000092993"/>
    </source>
</evidence>
<keyword evidence="4" id="KW-0999">Mitochondrion inner membrane</keyword>
<evidence type="ECO:0000256" key="1">
    <source>
        <dbReference type="ARBA" id="ARBA00004273"/>
    </source>
</evidence>
<dbReference type="AlphaFoldDB" id="A0A1C7M1R1"/>
<comment type="similarity">
    <text evidence="2">Belongs to the MDM31/MDM32 family.</text>
</comment>
<dbReference type="PANTHER" id="PTHR31068:SF0">
    <property type="entry name" value="MITOCHONDRIAL DISTRIBUTION AND MORPHOLOGY PROTEIN 31"/>
    <property type="match status" value="1"/>
</dbReference>
<evidence type="ECO:0000313" key="12">
    <source>
        <dbReference type="EMBL" id="OBZ70871.1"/>
    </source>
</evidence>
<dbReference type="PANTHER" id="PTHR31068">
    <property type="entry name" value="MITOCHONDRIAL DISTRIBUTION AND MORPHOLOGY PROTEIN 31"/>
    <property type="match status" value="1"/>
</dbReference>
<accession>A0A1C7M1R1</accession>
<keyword evidence="5" id="KW-0809">Transit peptide</keyword>
<protein>
    <submittedName>
        <fullName evidence="12">Mitochondrial distribution and morphology protein 31</fullName>
    </submittedName>
</protein>
<evidence type="ECO:0000256" key="9">
    <source>
        <dbReference type="ARBA" id="ARBA00025191"/>
    </source>
</evidence>
<organism evidence="12 13">
    <name type="scientific">Grifola frondosa</name>
    <name type="common">Maitake</name>
    <name type="synonym">Polyporus frondosus</name>
    <dbReference type="NCBI Taxonomy" id="5627"/>
    <lineage>
        <taxon>Eukaryota</taxon>
        <taxon>Fungi</taxon>
        <taxon>Dikarya</taxon>
        <taxon>Basidiomycota</taxon>
        <taxon>Agaricomycotina</taxon>
        <taxon>Agaricomycetes</taxon>
        <taxon>Polyporales</taxon>
        <taxon>Grifolaceae</taxon>
        <taxon>Grifola</taxon>
    </lineage>
</organism>
<feature type="transmembrane region" description="Helical" evidence="11">
    <location>
        <begin position="180"/>
        <end position="207"/>
    </location>
</feature>
<feature type="region of interest" description="Disordered" evidence="10">
    <location>
        <begin position="77"/>
        <end position="122"/>
    </location>
</feature>
<name>A0A1C7M1R1_GRIFR</name>
<evidence type="ECO:0000256" key="10">
    <source>
        <dbReference type="SAM" id="MobiDB-lite"/>
    </source>
</evidence>
<evidence type="ECO:0000256" key="4">
    <source>
        <dbReference type="ARBA" id="ARBA00022792"/>
    </source>
</evidence>
<keyword evidence="3 11" id="KW-0812">Transmembrane</keyword>
<evidence type="ECO:0000256" key="8">
    <source>
        <dbReference type="ARBA" id="ARBA00023136"/>
    </source>
</evidence>
<keyword evidence="6 11" id="KW-1133">Transmembrane helix</keyword>
<dbReference type="GO" id="GO:0000001">
    <property type="term" value="P:mitochondrion inheritance"/>
    <property type="evidence" value="ECO:0007669"/>
    <property type="project" value="InterPro"/>
</dbReference>
<comment type="caution">
    <text evidence="12">The sequence shown here is derived from an EMBL/GenBank/DDBJ whole genome shotgun (WGS) entry which is preliminary data.</text>
</comment>
<proteinExistence type="inferred from homology"/>
<dbReference type="EMBL" id="LUGG01000013">
    <property type="protein sequence ID" value="OBZ70871.1"/>
    <property type="molecule type" value="Genomic_DNA"/>
</dbReference>
<evidence type="ECO:0000256" key="6">
    <source>
        <dbReference type="ARBA" id="ARBA00022989"/>
    </source>
</evidence>
<dbReference type="GO" id="GO:0007005">
    <property type="term" value="P:mitochondrion organization"/>
    <property type="evidence" value="ECO:0007669"/>
    <property type="project" value="InterPro"/>
</dbReference>